<dbReference type="InterPro" id="IPR004474">
    <property type="entry name" value="LytR_CpsA_psr"/>
</dbReference>
<sequence length="315" mass="35576">MDNQQRRRKKKVKKKSSGLKKTVIVLATILLLVIAGSGIFLAKTYFDVKNVANKVSEPVEGRSDDKNIQDGEPFSVLLLGLDTGDFGRNDVGRSDTMLVATVNPKEKKTTLISIPRDTRTEIVGHDSVEKIAHAYAYGQAKMAMDTVDNLLDMHLNHYVWINMMGFEELVNAVDGVEVTNKFEFSQDGMTFKQGPIKLNGKEALAYTRMRYEDPNGDYGRQVRQQQVIEAIADKALGFTGVKRYKEILKAIENNMKTDLEPDEMFEIAMKYRDSFKHIESDTLQGEGVMIDGISYQEIPETELVRVQNLIKSQLQ</sequence>
<dbReference type="NCBIfam" id="TIGR00350">
    <property type="entry name" value="lytR_cpsA_psr"/>
    <property type="match status" value="1"/>
</dbReference>
<accession>A0A429ZCD9</accession>
<comment type="similarity">
    <text evidence="1">Belongs to the LytR/CpsA/Psr (LCP) family.</text>
</comment>
<reference evidence="3 4" key="1">
    <citation type="submission" date="2017-05" db="EMBL/GenBank/DDBJ databases">
        <title>Vagococcus spp. assemblies.</title>
        <authorList>
            <person name="Gulvik C.A."/>
        </authorList>
    </citation>
    <scope>NUCLEOTIDE SEQUENCE [LARGE SCALE GENOMIC DNA]</scope>
    <source>
        <strain evidence="3 4">SS1994</strain>
    </source>
</reference>
<feature type="domain" description="Cell envelope-related transcriptional attenuator" evidence="2">
    <location>
        <begin position="93"/>
        <end position="235"/>
    </location>
</feature>
<dbReference type="PANTHER" id="PTHR33392:SF6">
    <property type="entry name" value="POLYISOPRENYL-TEICHOIC ACID--PEPTIDOGLYCAN TEICHOIC ACID TRANSFERASE TAGU"/>
    <property type="match status" value="1"/>
</dbReference>
<organism evidence="3 4">
    <name type="scientific">Vagococcus bubulae</name>
    <dbReference type="NCBI Taxonomy" id="1977868"/>
    <lineage>
        <taxon>Bacteria</taxon>
        <taxon>Bacillati</taxon>
        <taxon>Bacillota</taxon>
        <taxon>Bacilli</taxon>
        <taxon>Lactobacillales</taxon>
        <taxon>Enterococcaceae</taxon>
        <taxon>Vagococcus</taxon>
    </lineage>
</organism>
<evidence type="ECO:0000313" key="4">
    <source>
        <dbReference type="Proteomes" id="UP000288490"/>
    </source>
</evidence>
<dbReference type="Gene3D" id="3.40.630.190">
    <property type="entry name" value="LCP protein"/>
    <property type="match status" value="1"/>
</dbReference>
<proteinExistence type="inferred from homology"/>
<dbReference type="Pfam" id="PF03816">
    <property type="entry name" value="LytR_cpsA_psr"/>
    <property type="match status" value="1"/>
</dbReference>
<evidence type="ECO:0000256" key="1">
    <source>
        <dbReference type="ARBA" id="ARBA00006068"/>
    </source>
</evidence>
<gene>
    <name evidence="3" type="ORF">CBF36_10230</name>
</gene>
<evidence type="ECO:0000259" key="2">
    <source>
        <dbReference type="Pfam" id="PF03816"/>
    </source>
</evidence>
<dbReference type="EMBL" id="NGJT01000024">
    <property type="protein sequence ID" value="RST91349.1"/>
    <property type="molecule type" value="Genomic_DNA"/>
</dbReference>
<dbReference type="AlphaFoldDB" id="A0A429ZCD9"/>
<name>A0A429ZCD9_9ENTE</name>
<dbReference type="OrthoDB" id="27330at2"/>
<comment type="caution">
    <text evidence="3">The sequence shown here is derived from an EMBL/GenBank/DDBJ whole genome shotgun (WGS) entry which is preliminary data.</text>
</comment>
<dbReference type="RefSeq" id="WP_125958333.1">
    <property type="nucleotide sequence ID" value="NZ_JAQEJV010000021.1"/>
</dbReference>
<dbReference type="PANTHER" id="PTHR33392">
    <property type="entry name" value="POLYISOPRENYL-TEICHOIC ACID--PEPTIDOGLYCAN TEICHOIC ACID TRANSFERASE TAGU"/>
    <property type="match status" value="1"/>
</dbReference>
<dbReference type="InterPro" id="IPR050922">
    <property type="entry name" value="LytR/CpsA/Psr_CW_biosynth"/>
</dbReference>
<protein>
    <submittedName>
        <fullName evidence="3">Transcriptional regulator</fullName>
    </submittedName>
</protein>
<evidence type="ECO:0000313" key="3">
    <source>
        <dbReference type="EMBL" id="RST91349.1"/>
    </source>
</evidence>
<keyword evidence="4" id="KW-1185">Reference proteome</keyword>
<dbReference type="Proteomes" id="UP000288490">
    <property type="component" value="Unassembled WGS sequence"/>
</dbReference>